<dbReference type="Proteomes" id="UP000830375">
    <property type="component" value="Unassembled WGS sequence"/>
</dbReference>
<keyword evidence="2" id="KW-1185">Reference proteome</keyword>
<comment type="caution">
    <text evidence="1">The sequence shown here is derived from an EMBL/GenBank/DDBJ whole genome shotgun (WGS) entry which is preliminary data.</text>
</comment>
<evidence type="ECO:0000313" key="2">
    <source>
        <dbReference type="Proteomes" id="UP000830375"/>
    </source>
</evidence>
<dbReference type="EMBL" id="JACTAM010000016">
    <property type="protein sequence ID" value="KAI2655832.1"/>
    <property type="molecule type" value="Genomic_DNA"/>
</dbReference>
<accession>A0ABQ8LYV6</accession>
<sequence>MSPPKFAQREDVLKVSWLAMLERFPAHVQCTGQPDETKYRLGQEADHSPQNLQECDEMEGSNGIVKLLETVCAGDVGKKLSAVCADSLAGSAPKYSAVALWVSRIFGILTKRLTTFMLGNEYMDTSVQKQGIPGVSGCLEHTSVISQITEDAKRNHVDLLVLWLDLTSDYGTIPHMLVELTLKSYYVPECFQKLLQYYFNSEEVILGDSTGKKVPIRAFMDDLTITARSIPEAGWMLVDLVELTNWTRMEFKFAKANRLVLRNGCVQDLSLFKIKKDSVKTVQEQPVKSSGKWYRVDLNKRQSLMDKFEEAEINMTSLEKSGFPSKYKSWGY</sequence>
<evidence type="ECO:0000313" key="1">
    <source>
        <dbReference type="EMBL" id="KAI2655832.1"/>
    </source>
</evidence>
<reference evidence="1 2" key="1">
    <citation type="submission" date="2022-01" db="EMBL/GenBank/DDBJ databases">
        <title>A high-quality chromosome-level genome assembly of rohu carp, Labeo rohita.</title>
        <authorList>
            <person name="Arick M.A. II"/>
            <person name="Hsu C.-Y."/>
            <person name="Magbanua Z."/>
            <person name="Pechanova O."/>
            <person name="Grover C."/>
            <person name="Miller E."/>
            <person name="Thrash A."/>
            <person name="Ezzel L."/>
            <person name="Alam S."/>
            <person name="Benzie J."/>
            <person name="Hamilton M."/>
            <person name="Karsi A."/>
            <person name="Lawrence M.L."/>
            <person name="Peterson D.G."/>
        </authorList>
    </citation>
    <scope>NUCLEOTIDE SEQUENCE [LARGE SCALE GENOMIC DNA]</scope>
    <source>
        <strain evidence="2">BAU-BD-2019</strain>
        <tissue evidence="1">Blood</tissue>
    </source>
</reference>
<name>A0ABQ8LYV6_LABRO</name>
<organism evidence="1 2">
    <name type="scientific">Labeo rohita</name>
    <name type="common">Indian major carp</name>
    <name type="synonym">Cyprinus rohita</name>
    <dbReference type="NCBI Taxonomy" id="84645"/>
    <lineage>
        <taxon>Eukaryota</taxon>
        <taxon>Metazoa</taxon>
        <taxon>Chordata</taxon>
        <taxon>Craniata</taxon>
        <taxon>Vertebrata</taxon>
        <taxon>Euteleostomi</taxon>
        <taxon>Actinopterygii</taxon>
        <taxon>Neopterygii</taxon>
        <taxon>Teleostei</taxon>
        <taxon>Ostariophysi</taxon>
        <taxon>Cypriniformes</taxon>
        <taxon>Cyprinidae</taxon>
        <taxon>Labeoninae</taxon>
        <taxon>Labeonini</taxon>
        <taxon>Labeo</taxon>
    </lineage>
</organism>
<gene>
    <name evidence="1" type="ORF">H4Q32_024457</name>
</gene>
<proteinExistence type="predicted"/>
<protein>
    <submittedName>
        <fullName evidence="1">Retrovirus-related Pol polyprotein from type-2 retrotransposable element R2DM</fullName>
    </submittedName>
</protein>